<accession>A0A5B7GAK5</accession>
<comment type="caution">
    <text evidence="1">The sequence shown here is derived from an EMBL/GenBank/DDBJ whole genome shotgun (WGS) entry which is preliminary data.</text>
</comment>
<protein>
    <submittedName>
        <fullName evidence="1">Uncharacterized protein</fullName>
    </submittedName>
</protein>
<reference evidence="1 2" key="1">
    <citation type="submission" date="2019-05" db="EMBL/GenBank/DDBJ databases">
        <title>Another draft genome of Portunus trituberculatus and its Hox gene families provides insights of decapod evolution.</title>
        <authorList>
            <person name="Jeong J.-H."/>
            <person name="Song I."/>
            <person name="Kim S."/>
            <person name="Choi T."/>
            <person name="Kim D."/>
            <person name="Ryu S."/>
            <person name="Kim W."/>
        </authorList>
    </citation>
    <scope>NUCLEOTIDE SEQUENCE [LARGE SCALE GENOMIC DNA]</scope>
    <source>
        <tissue evidence="1">Muscle</tissue>
    </source>
</reference>
<dbReference type="AlphaFoldDB" id="A0A5B7GAK5"/>
<gene>
    <name evidence="1" type="ORF">E2C01_049857</name>
</gene>
<organism evidence="1 2">
    <name type="scientific">Portunus trituberculatus</name>
    <name type="common">Swimming crab</name>
    <name type="synonym">Neptunus trituberculatus</name>
    <dbReference type="NCBI Taxonomy" id="210409"/>
    <lineage>
        <taxon>Eukaryota</taxon>
        <taxon>Metazoa</taxon>
        <taxon>Ecdysozoa</taxon>
        <taxon>Arthropoda</taxon>
        <taxon>Crustacea</taxon>
        <taxon>Multicrustacea</taxon>
        <taxon>Malacostraca</taxon>
        <taxon>Eumalacostraca</taxon>
        <taxon>Eucarida</taxon>
        <taxon>Decapoda</taxon>
        <taxon>Pleocyemata</taxon>
        <taxon>Brachyura</taxon>
        <taxon>Eubrachyura</taxon>
        <taxon>Portunoidea</taxon>
        <taxon>Portunidae</taxon>
        <taxon>Portuninae</taxon>
        <taxon>Portunus</taxon>
    </lineage>
</organism>
<sequence length="31" mass="3638">MFKSKVCLCPNTTMARLHLRNTVDTAAWDWQ</sequence>
<proteinExistence type="predicted"/>
<name>A0A5B7GAK5_PORTR</name>
<dbReference type="Proteomes" id="UP000324222">
    <property type="component" value="Unassembled WGS sequence"/>
</dbReference>
<evidence type="ECO:0000313" key="2">
    <source>
        <dbReference type="Proteomes" id="UP000324222"/>
    </source>
</evidence>
<keyword evidence="2" id="KW-1185">Reference proteome</keyword>
<dbReference type="EMBL" id="VSRR010013540">
    <property type="protein sequence ID" value="MPC55912.1"/>
    <property type="molecule type" value="Genomic_DNA"/>
</dbReference>
<evidence type="ECO:0000313" key="1">
    <source>
        <dbReference type="EMBL" id="MPC55912.1"/>
    </source>
</evidence>